<dbReference type="InterPro" id="IPR039422">
    <property type="entry name" value="MarR/SlyA-like"/>
</dbReference>
<dbReference type="PANTHER" id="PTHR33164">
    <property type="entry name" value="TRANSCRIPTIONAL REGULATOR, MARR FAMILY"/>
    <property type="match status" value="1"/>
</dbReference>
<dbReference type="Gene3D" id="1.10.10.10">
    <property type="entry name" value="Winged helix-like DNA-binding domain superfamily/Winged helix DNA-binding domain"/>
    <property type="match status" value="1"/>
</dbReference>
<dbReference type="PANTHER" id="PTHR33164:SF106">
    <property type="entry name" value="TRANSCRIPTIONAL REGULATORY PROTEIN"/>
    <property type="match status" value="1"/>
</dbReference>
<dbReference type="InterPro" id="IPR036390">
    <property type="entry name" value="WH_DNA-bd_sf"/>
</dbReference>
<dbReference type="SUPFAM" id="SSF46785">
    <property type="entry name" value="Winged helix' DNA-binding domain"/>
    <property type="match status" value="1"/>
</dbReference>
<reference evidence="2" key="1">
    <citation type="submission" date="2022-10" db="EMBL/GenBank/DDBJ databases">
        <title>The complete genomes of actinobacterial strains from the NBC collection.</title>
        <authorList>
            <person name="Joergensen T.S."/>
            <person name="Alvarez Arevalo M."/>
            <person name="Sterndorff E.B."/>
            <person name="Faurdal D."/>
            <person name="Vuksanovic O."/>
            <person name="Mourched A.-S."/>
            <person name="Charusanti P."/>
            <person name="Shaw S."/>
            <person name="Blin K."/>
            <person name="Weber T."/>
        </authorList>
    </citation>
    <scope>NUCLEOTIDE SEQUENCE</scope>
    <source>
        <strain evidence="2">NBC_01436</strain>
    </source>
</reference>
<feature type="domain" description="HTH marR-type" evidence="1">
    <location>
        <begin position="32"/>
        <end position="136"/>
    </location>
</feature>
<evidence type="ECO:0000313" key="3">
    <source>
        <dbReference type="Proteomes" id="UP001431926"/>
    </source>
</evidence>
<dbReference type="SMART" id="SM00347">
    <property type="entry name" value="HTH_MARR"/>
    <property type="match status" value="1"/>
</dbReference>
<dbReference type="InterPro" id="IPR000835">
    <property type="entry name" value="HTH_MarR-typ"/>
</dbReference>
<dbReference type="EMBL" id="CP109491">
    <property type="protein sequence ID" value="WUX40068.1"/>
    <property type="molecule type" value="Genomic_DNA"/>
</dbReference>
<dbReference type="Proteomes" id="UP001431926">
    <property type="component" value="Chromosome"/>
</dbReference>
<organism evidence="2 3">
    <name type="scientific">Streptomyces anulatus</name>
    <name type="common">Streptomyces chrysomallus</name>
    <dbReference type="NCBI Taxonomy" id="1892"/>
    <lineage>
        <taxon>Bacteria</taxon>
        <taxon>Bacillati</taxon>
        <taxon>Actinomycetota</taxon>
        <taxon>Actinomycetes</taxon>
        <taxon>Kitasatosporales</taxon>
        <taxon>Streptomycetaceae</taxon>
        <taxon>Streptomyces</taxon>
    </lineage>
</organism>
<name>A0ABZ1ZRL9_STRAQ</name>
<protein>
    <submittedName>
        <fullName evidence="2">MarR family transcriptional regulator</fullName>
    </submittedName>
</protein>
<gene>
    <name evidence="2" type="ORF">OG367_29370</name>
</gene>
<evidence type="ECO:0000313" key="2">
    <source>
        <dbReference type="EMBL" id="WUX40068.1"/>
    </source>
</evidence>
<accession>A0ABZ1ZRL9</accession>
<sequence>MTGDPVSGPGTRIELIHLLRKVTVEFGLRQAEFAARNGMHPTDVRALICLLDAERAGTDATAGLLGARLGLHSAGTTAVVDRLVRLGHVKRARDPRDGRRVLLAVDERAVELGHAFFGPFIGATDAVLRGLDARETDAVRRFLTAAHEAVGLAPEPGTRSDADERGPA</sequence>
<evidence type="ECO:0000259" key="1">
    <source>
        <dbReference type="SMART" id="SM00347"/>
    </source>
</evidence>
<keyword evidence="3" id="KW-1185">Reference proteome</keyword>
<dbReference type="InterPro" id="IPR036388">
    <property type="entry name" value="WH-like_DNA-bd_sf"/>
</dbReference>
<dbReference type="Pfam" id="PF12802">
    <property type="entry name" value="MarR_2"/>
    <property type="match status" value="1"/>
</dbReference>
<proteinExistence type="predicted"/>